<evidence type="ECO:0000256" key="2">
    <source>
        <dbReference type="ARBA" id="ARBA00023004"/>
    </source>
</evidence>
<gene>
    <name evidence="6" type="ORF">N4264_18545</name>
</gene>
<feature type="signal peptide" evidence="4">
    <location>
        <begin position="1"/>
        <end position="21"/>
    </location>
</feature>
<keyword evidence="2 3" id="KW-0408">Iron</keyword>
<proteinExistence type="predicted"/>
<evidence type="ECO:0000259" key="5">
    <source>
        <dbReference type="PROSITE" id="PS51007"/>
    </source>
</evidence>
<protein>
    <recommendedName>
        <fullName evidence="5">Cytochrome c domain-containing protein</fullName>
    </recommendedName>
</protein>
<keyword evidence="4" id="KW-0732">Signal</keyword>
<dbReference type="PROSITE" id="PS51007">
    <property type="entry name" value="CYTC"/>
    <property type="match status" value="1"/>
</dbReference>
<organism evidence="6 7">
    <name type="scientific">Tahibacter amnicola</name>
    <dbReference type="NCBI Taxonomy" id="2976241"/>
    <lineage>
        <taxon>Bacteria</taxon>
        <taxon>Pseudomonadati</taxon>
        <taxon>Pseudomonadota</taxon>
        <taxon>Gammaproteobacteria</taxon>
        <taxon>Lysobacterales</taxon>
        <taxon>Rhodanobacteraceae</taxon>
        <taxon>Tahibacter</taxon>
    </lineage>
</organism>
<evidence type="ECO:0000313" key="6">
    <source>
        <dbReference type="EMBL" id="UXI66735.1"/>
    </source>
</evidence>
<feature type="domain" description="Cytochrome c" evidence="5">
    <location>
        <begin position="49"/>
        <end position="150"/>
    </location>
</feature>
<keyword evidence="3" id="KW-0349">Heme</keyword>
<reference evidence="6" key="1">
    <citation type="submission" date="2022-09" db="EMBL/GenBank/DDBJ databases">
        <title>Tahibacter sp. nov., isolated from a fresh water.</title>
        <authorList>
            <person name="Baek J.H."/>
            <person name="Lee J.K."/>
            <person name="Kim J.M."/>
            <person name="Jeon C.O."/>
        </authorList>
    </citation>
    <scope>NUCLEOTIDE SEQUENCE</scope>
    <source>
        <strain evidence="6">W38</strain>
    </source>
</reference>
<feature type="chain" id="PRO_5047430027" description="Cytochrome c domain-containing protein" evidence="4">
    <location>
        <begin position="22"/>
        <end position="167"/>
    </location>
</feature>
<dbReference type="Proteomes" id="UP001064632">
    <property type="component" value="Chromosome"/>
</dbReference>
<keyword evidence="1 3" id="KW-0479">Metal-binding</keyword>
<evidence type="ECO:0000313" key="7">
    <source>
        <dbReference type="Proteomes" id="UP001064632"/>
    </source>
</evidence>
<name>A0ABY6BA51_9GAMM</name>
<dbReference type="InterPro" id="IPR009056">
    <property type="entry name" value="Cyt_c-like_dom"/>
</dbReference>
<accession>A0ABY6BA51</accession>
<keyword evidence="7" id="KW-1185">Reference proteome</keyword>
<evidence type="ECO:0000256" key="3">
    <source>
        <dbReference type="PROSITE-ProRule" id="PRU00433"/>
    </source>
</evidence>
<sequence length="167" mass="18216">MRRALLSAVFGGLGLAGSASAWMPGTADGQPLASGCDSIQTVPLRQHMNYAMDIQPIFDNRCANCHVEQEGSPEAGLDLNPGLSWYYLVDVPSNQDLTRTLVVPGQPLNSMLFEKLNCQTPDVGLRMPRGRIPIPIAEQALIYDWILAGAPQESDDTVFRSQFEVRG</sequence>
<evidence type="ECO:0000256" key="4">
    <source>
        <dbReference type="SAM" id="SignalP"/>
    </source>
</evidence>
<dbReference type="EMBL" id="CP104694">
    <property type="protein sequence ID" value="UXI66735.1"/>
    <property type="molecule type" value="Genomic_DNA"/>
</dbReference>
<dbReference type="RefSeq" id="WP_261693715.1">
    <property type="nucleotide sequence ID" value="NZ_CP104694.1"/>
</dbReference>
<evidence type="ECO:0000256" key="1">
    <source>
        <dbReference type="ARBA" id="ARBA00022723"/>
    </source>
</evidence>